<dbReference type="GO" id="GO:0016301">
    <property type="term" value="F:kinase activity"/>
    <property type="evidence" value="ECO:0007669"/>
    <property type="project" value="UniProtKB-KW"/>
</dbReference>
<dbReference type="Pfam" id="PF04263">
    <property type="entry name" value="TPK_catalytic"/>
    <property type="match status" value="1"/>
</dbReference>
<reference evidence="7" key="1">
    <citation type="submission" date="2020-06" db="EMBL/GenBank/DDBJ databases">
        <authorList>
            <consortium name="Plant Systems Biology data submission"/>
        </authorList>
    </citation>
    <scope>NUCLEOTIDE SEQUENCE</scope>
    <source>
        <strain evidence="7">D6</strain>
    </source>
</reference>
<dbReference type="InterPro" id="IPR006282">
    <property type="entry name" value="Thi_PPkinase"/>
</dbReference>
<evidence type="ECO:0000313" key="7">
    <source>
        <dbReference type="EMBL" id="CAB9501243.1"/>
    </source>
</evidence>
<evidence type="ECO:0000256" key="2">
    <source>
        <dbReference type="ARBA" id="ARBA00022741"/>
    </source>
</evidence>
<dbReference type="GO" id="GO:0009229">
    <property type="term" value="P:thiamine diphosphate biosynthetic process"/>
    <property type="evidence" value="ECO:0007669"/>
    <property type="project" value="InterPro"/>
</dbReference>
<dbReference type="SMART" id="SM00983">
    <property type="entry name" value="TPK_B1_binding"/>
    <property type="match status" value="1"/>
</dbReference>
<proteinExistence type="predicted"/>
<dbReference type="EMBL" id="CAICTM010000102">
    <property type="protein sequence ID" value="CAB9501243.1"/>
    <property type="molecule type" value="Genomic_DNA"/>
</dbReference>
<evidence type="ECO:0000313" key="8">
    <source>
        <dbReference type="Proteomes" id="UP001153069"/>
    </source>
</evidence>
<sequence length="252" mass="27507">MAVSEPMNGHSAGSTTTITHSSPFLPPRNGEQTRQALVILNSPIRSPPSPLFQKLWDSCCFHVCADGGANRLYRADPGLLPDLIRDSNDLDKALSAILQKKSMDTQQQQYTRIIIYGAFGGRFDQEMASIQALYKWGPQFQNRLVLIDDNTSAVLLPAGVKNEIRMPRYGDQTGKQQKDLGEGPTCGLIPIGTKCEKIVTTGFKWNLDGTIPLEFGGLVSTSNHLSEEVATVEASHPLVFTAEVACGIEDVF</sequence>
<dbReference type="CDD" id="cd07995">
    <property type="entry name" value="TPK"/>
    <property type="match status" value="1"/>
</dbReference>
<comment type="caution">
    <text evidence="7">The sequence shown here is derived from an EMBL/GenBank/DDBJ whole genome shotgun (WGS) entry which is preliminary data.</text>
</comment>
<dbReference type="SUPFAM" id="SSF63862">
    <property type="entry name" value="Thiamin pyrophosphokinase, substrate-binding domain"/>
    <property type="match status" value="1"/>
</dbReference>
<keyword evidence="1" id="KW-0808">Transferase</keyword>
<feature type="domain" description="Thiamin pyrophosphokinase thiamin-binding" evidence="6">
    <location>
        <begin position="174"/>
        <end position="238"/>
    </location>
</feature>
<dbReference type="GO" id="GO:0030975">
    <property type="term" value="F:thiamine binding"/>
    <property type="evidence" value="ECO:0007669"/>
    <property type="project" value="InterPro"/>
</dbReference>
<dbReference type="InterPro" id="IPR036371">
    <property type="entry name" value="TPK_B1-bd_sf"/>
</dbReference>
<accession>A0A9N8DDZ0</accession>
<protein>
    <submittedName>
        <fullName evidence="7">Thiamin pyrophosphokinase 1</fullName>
    </submittedName>
</protein>
<name>A0A9N8DDZ0_9STRA</name>
<keyword evidence="8" id="KW-1185">Reference proteome</keyword>
<dbReference type="PANTHER" id="PTHR13622">
    <property type="entry name" value="THIAMIN PYROPHOSPHOKINASE"/>
    <property type="match status" value="1"/>
</dbReference>
<dbReference type="Gene3D" id="3.40.50.10240">
    <property type="entry name" value="Thiamin pyrophosphokinase, catalytic domain"/>
    <property type="match status" value="2"/>
</dbReference>
<keyword evidence="4" id="KW-0067">ATP-binding</keyword>
<evidence type="ECO:0000256" key="3">
    <source>
        <dbReference type="ARBA" id="ARBA00022777"/>
    </source>
</evidence>
<dbReference type="Pfam" id="PF04265">
    <property type="entry name" value="TPK_B1_binding"/>
    <property type="match status" value="1"/>
</dbReference>
<dbReference type="GO" id="GO:0005524">
    <property type="term" value="F:ATP binding"/>
    <property type="evidence" value="ECO:0007669"/>
    <property type="project" value="UniProtKB-KW"/>
</dbReference>
<evidence type="ECO:0000256" key="4">
    <source>
        <dbReference type="ARBA" id="ARBA00022840"/>
    </source>
</evidence>
<dbReference type="InterPro" id="IPR007373">
    <property type="entry name" value="Thiamin_PyroPKinase_B1-bd"/>
</dbReference>
<keyword evidence="3" id="KW-0418">Kinase</keyword>
<dbReference type="InterPro" id="IPR007371">
    <property type="entry name" value="TPK_catalytic"/>
</dbReference>
<dbReference type="Proteomes" id="UP001153069">
    <property type="component" value="Unassembled WGS sequence"/>
</dbReference>
<dbReference type="AlphaFoldDB" id="A0A9N8DDZ0"/>
<dbReference type="GO" id="GO:0004788">
    <property type="term" value="F:thiamine diphosphokinase activity"/>
    <property type="evidence" value="ECO:0007669"/>
    <property type="project" value="InterPro"/>
</dbReference>
<feature type="compositionally biased region" description="Polar residues" evidence="5">
    <location>
        <begin position="11"/>
        <end position="22"/>
    </location>
</feature>
<dbReference type="OrthoDB" id="25149at2759"/>
<evidence type="ECO:0000256" key="1">
    <source>
        <dbReference type="ARBA" id="ARBA00022679"/>
    </source>
</evidence>
<evidence type="ECO:0000256" key="5">
    <source>
        <dbReference type="SAM" id="MobiDB-lite"/>
    </source>
</evidence>
<dbReference type="NCBIfam" id="TIGR01378">
    <property type="entry name" value="thi_PPkinase"/>
    <property type="match status" value="1"/>
</dbReference>
<feature type="region of interest" description="Disordered" evidence="5">
    <location>
        <begin position="1"/>
        <end position="27"/>
    </location>
</feature>
<evidence type="ECO:0000259" key="6">
    <source>
        <dbReference type="SMART" id="SM00983"/>
    </source>
</evidence>
<gene>
    <name evidence="7" type="ORF">SEMRO_103_G052470.1</name>
</gene>
<keyword evidence="2" id="KW-0547">Nucleotide-binding</keyword>
<dbReference type="GO" id="GO:0006772">
    <property type="term" value="P:thiamine metabolic process"/>
    <property type="evidence" value="ECO:0007669"/>
    <property type="project" value="InterPro"/>
</dbReference>
<dbReference type="SUPFAM" id="SSF63999">
    <property type="entry name" value="Thiamin pyrophosphokinase, catalytic domain"/>
    <property type="match status" value="1"/>
</dbReference>
<organism evidence="7 8">
    <name type="scientific">Seminavis robusta</name>
    <dbReference type="NCBI Taxonomy" id="568900"/>
    <lineage>
        <taxon>Eukaryota</taxon>
        <taxon>Sar</taxon>
        <taxon>Stramenopiles</taxon>
        <taxon>Ochrophyta</taxon>
        <taxon>Bacillariophyta</taxon>
        <taxon>Bacillariophyceae</taxon>
        <taxon>Bacillariophycidae</taxon>
        <taxon>Naviculales</taxon>
        <taxon>Naviculaceae</taxon>
        <taxon>Seminavis</taxon>
    </lineage>
</organism>
<dbReference type="InterPro" id="IPR036759">
    <property type="entry name" value="TPK_catalytic_sf"/>
</dbReference>
<dbReference type="PANTHER" id="PTHR13622:SF8">
    <property type="entry name" value="THIAMIN PYROPHOSPHOKINASE 1"/>
    <property type="match status" value="1"/>
</dbReference>